<dbReference type="RefSeq" id="WP_185721202.1">
    <property type="nucleotide sequence ID" value="NZ_BAAAWI010000001.1"/>
</dbReference>
<feature type="chain" id="PRO_5028916264" description="AMIN-like domain-containing protein" evidence="2">
    <location>
        <begin position="26"/>
        <end position="201"/>
    </location>
</feature>
<dbReference type="InterPro" id="IPR056303">
    <property type="entry name" value="AMIN-like"/>
</dbReference>
<evidence type="ECO:0000313" key="5">
    <source>
        <dbReference type="Proteomes" id="UP000515728"/>
    </source>
</evidence>
<dbReference type="KEGG" id="ppel:H6H00_11100"/>
<feature type="signal peptide" evidence="2">
    <location>
        <begin position="1"/>
        <end position="25"/>
    </location>
</feature>
<organism evidence="4 5">
    <name type="scientific">Pseudonocardia petroleophila</name>
    <dbReference type="NCBI Taxonomy" id="37331"/>
    <lineage>
        <taxon>Bacteria</taxon>
        <taxon>Bacillati</taxon>
        <taxon>Actinomycetota</taxon>
        <taxon>Actinomycetes</taxon>
        <taxon>Pseudonocardiales</taxon>
        <taxon>Pseudonocardiaceae</taxon>
        <taxon>Pseudonocardia</taxon>
    </lineage>
</organism>
<protein>
    <recommendedName>
        <fullName evidence="3">AMIN-like domain-containing protein</fullName>
    </recommendedName>
</protein>
<evidence type="ECO:0000256" key="2">
    <source>
        <dbReference type="SAM" id="SignalP"/>
    </source>
</evidence>
<sequence>MSRTPSFALVTPLVALLLAAGCTSAPPGTPVPSVDPQATSATPAAAATTAAAEAPPTAVPTATEAASDATGFGLLTAVRVAGQGTTDRIVFEFAEAVPGYRISYVDLPVYSDPAGEEVPLAGTAALQVSLIGSSAYREVGDPEPAFDVPRRLSGDTARVTELVNLGDFERVLVWAAGVRGRTGFAVSTLEAPPRLVIDVAR</sequence>
<reference evidence="4 5" key="1">
    <citation type="submission" date="2020-08" db="EMBL/GenBank/DDBJ databases">
        <authorList>
            <person name="Mo P."/>
        </authorList>
    </citation>
    <scope>NUCLEOTIDE SEQUENCE [LARGE SCALE GENOMIC DNA]</scope>
    <source>
        <strain evidence="4 5">CGMCC 4.1532</strain>
    </source>
</reference>
<name>A0A7G7MNM1_9PSEU</name>
<feature type="region of interest" description="Disordered" evidence="1">
    <location>
        <begin position="27"/>
        <end position="56"/>
    </location>
</feature>
<dbReference type="Pfam" id="PF24837">
    <property type="entry name" value="AMIN-like"/>
    <property type="match status" value="1"/>
</dbReference>
<accession>A0A7G7MNM1</accession>
<gene>
    <name evidence="4" type="ORF">H6H00_11100</name>
</gene>
<dbReference type="PROSITE" id="PS51257">
    <property type="entry name" value="PROKAR_LIPOPROTEIN"/>
    <property type="match status" value="1"/>
</dbReference>
<dbReference type="AlphaFoldDB" id="A0A7G7MNM1"/>
<keyword evidence="2" id="KW-0732">Signal</keyword>
<evidence type="ECO:0000313" key="4">
    <source>
        <dbReference type="EMBL" id="QNG54382.1"/>
    </source>
</evidence>
<dbReference type="Proteomes" id="UP000515728">
    <property type="component" value="Chromosome"/>
</dbReference>
<dbReference type="EMBL" id="CP060131">
    <property type="protein sequence ID" value="QNG54382.1"/>
    <property type="molecule type" value="Genomic_DNA"/>
</dbReference>
<keyword evidence="5" id="KW-1185">Reference proteome</keyword>
<feature type="domain" description="AMIN-like" evidence="3">
    <location>
        <begin position="75"/>
        <end position="200"/>
    </location>
</feature>
<proteinExistence type="predicted"/>
<evidence type="ECO:0000256" key="1">
    <source>
        <dbReference type="SAM" id="MobiDB-lite"/>
    </source>
</evidence>
<evidence type="ECO:0000259" key="3">
    <source>
        <dbReference type="Pfam" id="PF24837"/>
    </source>
</evidence>
<feature type="compositionally biased region" description="Low complexity" evidence="1">
    <location>
        <begin position="38"/>
        <end position="56"/>
    </location>
</feature>